<evidence type="ECO:0000256" key="1">
    <source>
        <dbReference type="ARBA" id="ARBA00009254"/>
    </source>
</evidence>
<dbReference type="EMBL" id="FPCJ01000001">
    <property type="protein sequence ID" value="SFV29106.1"/>
    <property type="molecule type" value="Genomic_DNA"/>
</dbReference>
<accession>A0A1I7N3I3</accession>
<evidence type="ECO:0000313" key="7">
    <source>
        <dbReference type="Proteomes" id="UP000199537"/>
    </source>
</evidence>
<dbReference type="Pfam" id="PF00831">
    <property type="entry name" value="Ribosomal_L29"/>
    <property type="match status" value="1"/>
</dbReference>
<dbReference type="InterPro" id="IPR018254">
    <property type="entry name" value="Ribosomal_uL29_CS"/>
</dbReference>
<evidence type="ECO:0000256" key="4">
    <source>
        <dbReference type="ARBA" id="ARBA00035204"/>
    </source>
</evidence>
<keyword evidence="3 5" id="KW-0687">Ribonucleoprotein</keyword>
<dbReference type="GO" id="GO:0006412">
    <property type="term" value="P:translation"/>
    <property type="evidence" value="ECO:0007669"/>
    <property type="project" value="UniProtKB-UniRule"/>
</dbReference>
<dbReference type="STRING" id="1393122.SAMN05660895_0481"/>
<evidence type="ECO:0000313" key="6">
    <source>
        <dbReference type="EMBL" id="SFV29106.1"/>
    </source>
</evidence>
<dbReference type="PROSITE" id="PS00579">
    <property type="entry name" value="RIBOSOMAL_L29"/>
    <property type="match status" value="1"/>
</dbReference>
<name>A0A1I7N3I3_9BACT</name>
<dbReference type="SUPFAM" id="SSF46561">
    <property type="entry name" value="Ribosomal protein L29 (L29p)"/>
    <property type="match status" value="1"/>
</dbReference>
<dbReference type="Proteomes" id="UP000199537">
    <property type="component" value="Unassembled WGS sequence"/>
</dbReference>
<sequence length="79" mass="9278">MAKTKIDLKALSDQDLEQKIAEETLHLKRLKFSHAISPLENPMSIRQTRREIARLKTELRRRQLQARQDAAIQSENNKQ</sequence>
<organism evidence="6 7">
    <name type="scientific">Thermoflavifilum thermophilum</name>
    <dbReference type="NCBI Taxonomy" id="1393122"/>
    <lineage>
        <taxon>Bacteria</taxon>
        <taxon>Pseudomonadati</taxon>
        <taxon>Bacteroidota</taxon>
        <taxon>Chitinophagia</taxon>
        <taxon>Chitinophagales</taxon>
        <taxon>Chitinophagaceae</taxon>
        <taxon>Thermoflavifilum</taxon>
    </lineage>
</organism>
<dbReference type="RefSeq" id="WP_092457209.1">
    <property type="nucleotide sequence ID" value="NZ_FPCJ01000001.1"/>
</dbReference>
<keyword evidence="2 5" id="KW-0689">Ribosomal protein</keyword>
<comment type="similarity">
    <text evidence="1 5">Belongs to the universal ribosomal protein uL29 family.</text>
</comment>
<dbReference type="GO" id="GO:0005840">
    <property type="term" value="C:ribosome"/>
    <property type="evidence" value="ECO:0007669"/>
    <property type="project" value="UniProtKB-KW"/>
</dbReference>
<reference evidence="7" key="1">
    <citation type="submission" date="2016-10" db="EMBL/GenBank/DDBJ databases">
        <authorList>
            <person name="Varghese N."/>
            <person name="Submissions S."/>
        </authorList>
    </citation>
    <scope>NUCLEOTIDE SEQUENCE [LARGE SCALE GENOMIC DNA]</scope>
    <source>
        <strain evidence="7">DSM 14807</strain>
    </source>
</reference>
<proteinExistence type="inferred from homology"/>
<dbReference type="HAMAP" id="MF_00374">
    <property type="entry name" value="Ribosomal_uL29"/>
    <property type="match status" value="1"/>
</dbReference>
<dbReference type="NCBIfam" id="TIGR00012">
    <property type="entry name" value="L29"/>
    <property type="match status" value="1"/>
</dbReference>
<evidence type="ECO:0000256" key="2">
    <source>
        <dbReference type="ARBA" id="ARBA00022980"/>
    </source>
</evidence>
<dbReference type="Gene3D" id="1.10.287.310">
    <property type="match status" value="1"/>
</dbReference>
<dbReference type="OrthoDB" id="5296761at2"/>
<dbReference type="InterPro" id="IPR001854">
    <property type="entry name" value="Ribosomal_uL29"/>
</dbReference>
<dbReference type="CDD" id="cd00427">
    <property type="entry name" value="Ribosomal_L29_HIP"/>
    <property type="match status" value="1"/>
</dbReference>
<evidence type="ECO:0000256" key="5">
    <source>
        <dbReference type="HAMAP-Rule" id="MF_00374"/>
    </source>
</evidence>
<gene>
    <name evidence="5" type="primary">rpmC</name>
    <name evidence="6" type="ORF">SAMN05660895_0481</name>
</gene>
<keyword evidence="7" id="KW-1185">Reference proteome</keyword>
<dbReference type="InterPro" id="IPR036049">
    <property type="entry name" value="Ribosomal_uL29_sf"/>
</dbReference>
<protein>
    <recommendedName>
        <fullName evidence="4 5">Large ribosomal subunit protein uL29</fullName>
    </recommendedName>
</protein>
<dbReference type="GO" id="GO:0003735">
    <property type="term" value="F:structural constituent of ribosome"/>
    <property type="evidence" value="ECO:0007669"/>
    <property type="project" value="InterPro"/>
</dbReference>
<dbReference type="GO" id="GO:1990904">
    <property type="term" value="C:ribonucleoprotein complex"/>
    <property type="evidence" value="ECO:0007669"/>
    <property type="project" value="UniProtKB-KW"/>
</dbReference>
<evidence type="ECO:0000256" key="3">
    <source>
        <dbReference type="ARBA" id="ARBA00023274"/>
    </source>
</evidence>
<dbReference type="AlphaFoldDB" id="A0A1I7N3I3"/>